<protein>
    <submittedName>
        <fullName evidence="2">Uncharacterized protein</fullName>
    </submittedName>
</protein>
<name>A0AAV4WLU5_CAEEX</name>
<evidence type="ECO:0000313" key="2">
    <source>
        <dbReference type="EMBL" id="GIY83905.1"/>
    </source>
</evidence>
<organism evidence="2 3">
    <name type="scientific">Caerostris extrusa</name>
    <name type="common">Bark spider</name>
    <name type="synonym">Caerostris bankana</name>
    <dbReference type="NCBI Taxonomy" id="172846"/>
    <lineage>
        <taxon>Eukaryota</taxon>
        <taxon>Metazoa</taxon>
        <taxon>Ecdysozoa</taxon>
        <taxon>Arthropoda</taxon>
        <taxon>Chelicerata</taxon>
        <taxon>Arachnida</taxon>
        <taxon>Araneae</taxon>
        <taxon>Araneomorphae</taxon>
        <taxon>Entelegynae</taxon>
        <taxon>Araneoidea</taxon>
        <taxon>Araneidae</taxon>
        <taxon>Caerostris</taxon>
    </lineage>
</organism>
<gene>
    <name evidence="2" type="ORF">CEXT_801011</name>
</gene>
<reference evidence="2 3" key="1">
    <citation type="submission" date="2021-06" db="EMBL/GenBank/DDBJ databases">
        <title>Caerostris extrusa draft genome.</title>
        <authorList>
            <person name="Kono N."/>
            <person name="Arakawa K."/>
        </authorList>
    </citation>
    <scope>NUCLEOTIDE SEQUENCE [LARGE SCALE GENOMIC DNA]</scope>
</reference>
<comment type="caution">
    <text evidence="2">The sequence shown here is derived from an EMBL/GenBank/DDBJ whole genome shotgun (WGS) entry which is preliminary data.</text>
</comment>
<dbReference type="Proteomes" id="UP001054945">
    <property type="component" value="Unassembled WGS sequence"/>
</dbReference>
<dbReference type="AlphaFoldDB" id="A0AAV4WLU5"/>
<feature type="compositionally biased region" description="Basic and acidic residues" evidence="1">
    <location>
        <begin position="78"/>
        <end position="87"/>
    </location>
</feature>
<feature type="region of interest" description="Disordered" evidence="1">
    <location>
        <begin position="59"/>
        <end position="90"/>
    </location>
</feature>
<keyword evidence="3" id="KW-1185">Reference proteome</keyword>
<accession>A0AAV4WLU5</accession>
<dbReference type="EMBL" id="BPLR01016440">
    <property type="protein sequence ID" value="GIY83905.1"/>
    <property type="molecule type" value="Genomic_DNA"/>
</dbReference>
<proteinExistence type="predicted"/>
<sequence length="134" mass="15328">MQPDVWNVMPPNTPKNTSAHGGVVCVVMRAAGASEDTSWELRNWFAKVCRFEEKAAERAADKINGSETSFRQKHRNGREKSEKDVNGKKSTRCHFFPENQFFTDIFLMWSDRVRGACYVVFPNVCACKTELFTN</sequence>
<evidence type="ECO:0000256" key="1">
    <source>
        <dbReference type="SAM" id="MobiDB-lite"/>
    </source>
</evidence>
<evidence type="ECO:0000313" key="3">
    <source>
        <dbReference type="Proteomes" id="UP001054945"/>
    </source>
</evidence>